<dbReference type="Proteomes" id="UP000092993">
    <property type="component" value="Unassembled WGS sequence"/>
</dbReference>
<dbReference type="AlphaFoldDB" id="A0A1C7LYD9"/>
<accession>A0A1C7LYD9</accession>
<dbReference type="OrthoDB" id="5423360at2759"/>
<name>A0A1C7LYD9_GRIFR</name>
<evidence type="ECO:0000313" key="1">
    <source>
        <dbReference type="EMBL" id="OBZ69723.1"/>
    </source>
</evidence>
<reference evidence="1 2" key="1">
    <citation type="submission" date="2016-03" db="EMBL/GenBank/DDBJ databases">
        <title>Whole genome sequencing of Grifola frondosa 9006-11.</title>
        <authorList>
            <person name="Min B."/>
            <person name="Park H."/>
            <person name="Kim J.-G."/>
            <person name="Cho H."/>
            <person name="Oh Y.-L."/>
            <person name="Kong W.-S."/>
            <person name="Choi I.-G."/>
        </authorList>
    </citation>
    <scope>NUCLEOTIDE SEQUENCE [LARGE SCALE GENOMIC DNA]</scope>
    <source>
        <strain evidence="1 2">9006-11</strain>
    </source>
</reference>
<keyword evidence="2" id="KW-1185">Reference proteome</keyword>
<proteinExistence type="predicted"/>
<sequence length="113" mass="12218">MKWTQNPWMVPRVVPEHRGPNLAIDESNTPSFRINRGADPILFVEHSIHHHGRYLHLSSQCSTCTPSGAGCTCAKDTCKCENCPNKAHAENCGCGSGGDCVCAKEGKSCTCTK</sequence>
<evidence type="ECO:0000313" key="2">
    <source>
        <dbReference type="Proteomes" id="UP000092993"/>
    </source>
</evidence>
<evidence type="ECO:0008006" key="3">
    <source>
        <dbReference type="Google" id="ProtNLM"/>
    </source>
</evidence>
<dbReference type="EMBL" id="LUGG01000015">
    <property type="protein sequence ID" value="OBZ69723.1"/>
    <property type="molecule type" value="Genomic_DNA"/>
</dbReference>
<organism evidence="1 2">
    <name type="scientific">Grifola frondosa</name>
    <name type="common">Maitake</name>
    <name type="synonym">Polyporus frondosus</name>
    <dbReference type="NCBI Taxonomy" id="5627"/>
    <lineage>
        <taxon>Eukaryota</taxon>
        <taxon>Fungi</taxon>
        <taxon>Dikarya</taxon>
        <taxon>Basidiomycota</taxon>
        <taxon>Agaricomycotina</taxon>
        <taxon>Agaricomycetes</taxon>
        <taxon>Polyporales</taxon>
        <taxon>Grifolaceae</taxon>
        <taxon>Grifola</taxon>
    </lineage>
</organism>
<gene>
    <name evidence="1" type="ORF">A0H81_10421</name>
</gene>
<comment type="caution">
    <text evidence="1">The sequence shown here is derived from an EMBL/GenBank/DDBJ whole genome shotgun (WGS) entry which is preliminary data.</text>
</comment>
<protein>
    <recommendedName>
        <fullName evidence="3">Metallothionein</fullName>
    </recommendedName>
</protein>